<organism evidence="1 2">
    <name type="scientific">Paenibacillus glycanilyticus</name>
    <dbReference type="NCBI Taxonomy" id="126569"/>
    <lineage>
        <taxon>Bacteria</taxon>
        <taxon>Bacillati</taxon>
        <taxon>Bacillota</taxon>
        <taxon>Bacilli</taxon>
        <taxon>Bacillales</taxon>
        <taxon>Paenibacillaceae</taxon>
        <taxon>Paenibacillus</taxon>
    </lineage>
</organism>
<keyword evidence="2" id="KW-1185">Reference proteome</keyword>
<protein>
    <submittedName>
        <fullName evidence="1">Uncharacterized protein</fullName>
    </submittedName>
</protein>
<gene>
    <name evidence="1" type="ORF">MU1_55150</name>
</gene>
<sequence length="171" mass="17929">MASRKAPRKREPVGSIHAVKKAKRLVGQPVYVLLNDGSCYIGTVQAIQDHQLILGESRNCGRVNLTDRSKSPEVQISGILDTLIGGIGTLNSFGSMASGLFKPMLSGPSGFNGVGALSTQVNPLGQPAQAAAAGGGQSNGFFGSFKQMMPTIQMGLNVVKQIMPLIGMFKI</sequence>
<comment type="caution">
    <text evidence="1">The sequence shown here is derived from an EMBL/GenBank/DDBJ whole genome shotgun (WGS) entry which is preliminary data.</text>
</comment>
<name>A0ABQ6GNF6_9BACL</name>
<reference evidence="1 2" key="1">
    <citation type="submission" date="2023-03" db="EMBL/GenBank/DDBJ databases">
        <title>Draft genome sequence of the bacteria which degrade cell wall of Tricholomamatutake.</title>
        <authorList>
            <person name="Konishi Y."/>
            <person name="Fukuta Y."/>
            <person name="Shirasaka N."/>
        </authorList>
    </citation>
    <scope>NUCLEOTIDE SEQUENCE [LARGE SCALE GENOMIC DNA]</scope>
    <source>
        <strain evidence="2">mu1</strain>
    </source>
</reference>
<dbReference type="EMBL" id="BSSQ01000027">
    <property type="protein sequence ID" value="GLX71166.1"/>
    <property type="molecule type" value="Genomic_DNA"/>
</dbReference>
<accession>A0ABQ6GNF6</accession>
<dbReference type="RefSeq" id="WP_284241976.1">
    <property type="nucleotide sequence ID" value="NZ_BSSQ01000027.1"/>
</dbReference>
<evidence type="ECO:0000313" key="1">
    <source>
        <dbReference type="EMBL" id="GLX71166.1"/>
    </source>
</evidence>
<proteinExistence type="predicted"/>
<dbReference type="Proteomes" id="UP001157114">
    <property type="component" value="Unassembled WGS sequence"/>
</dbReference>
<evidence type="ECO:0000313" key="2">
    <source>
        <dbReference type="Proteomes" id="UP001157114"/>
    </source>
</evidence>